<comment type="caution">
    <text evidence="1">The sequence shown here is derived from an EMBL/GenBank/DDBJ whole genome shotgun (WGS) entry which is preliminary data.</text>
</comment>
<name>A0A017SZS6_9BACT</name>
<dbReference type="EMBL" id="ASRX01000067">
    <property type="protein sequence ID" value="EYF02075.1"/>
    <property type="molecule type" value="Genomic_DNA"/>
</dbReference>
<organism evidence="1 2">
    <name type="scientific">Chondromyces apiculatus DSM 436</name>
    <dbReference type="NCBI Taxonomy" id="1192034"/>
    <lineage>
        <taxon>Bacteria</taxon>
        <taxon>Pseudomonadati</taxon>
        <taxon>Myxococcota</taxon>
        <taxon>Polyangia</taxon>
        <taxon>Polyangiales</taxon>
        <taxon>Polyangiaceae</taxon>
        <taxon>Chondromyces</taxon>
    </lineage>
</organism>
<sequence length="110" mass="12584">MSSVTREELERRFPPTDDPERLANRWQVIDLLLAITPQVKQELHEGGVKEGVETGELKATRSALRRVLAKWHLTLSPDQDARIETCTDLTVLQRWHDQALSAASTWEALR</sequence>
<gene>
    <name evidence="1" type="ORF">CAP_7554</name>
</gene>
<dbReference type="RefSeq" id="WP_231511835.1">
    <property type="nucleotide sequence ID" value="NZ_ASRX01000067.1"/>
</dbReference>
<evidence type="ECO:0000313" key="1">
    <source>
        <dbReference type="EMBL" id="EYF02075.1"/>
    </source>
</evidence>
<protein>
    <submittedName>
        <fullName evidence="1">Uncharacterized protein</fullName>
    </submittedName>
</protein>
<dbReference type="Proteomes" id="UP000019678">
    <property type="component" value="Unassembled WGS sequence"/>
</dbReference>
<dbReference type="AlphaFoldDB" id="A0A017SZS6"/>
<accession>A0A017SZS6</accession>
<reference evidence="1 2" key="1">
    <citation type="submission" date="2013-05" db="EMBL/GenBank/DDBJ databases">
        <title>Genome assembly of Chondromyces apiculatus DSM 436.</title>
        <authorList>
            <person name="Sharma G."/>
            <person name="Khatri I."/>
            <person name="Kaur C."/>
            <person name="Mayilraj S."/>
            <person name="Subramanian S."/>
        </authorList>
    </citation>
    <scope>NUCLEOTIDE SEQUENCE [LARGE SCALE GENOMIC DNA]</scope>
    <source>
        <strain evidence="1 2">DSM 436</strain>
    </source>
</reference>
<evidence type="ECO:0000313" key="2">
    <source>
        <dbReference type="Proteomes" id="UP000019678"/>
    </source>
</evidence>
<keyword evidence="2" id="KW-1185">Reference proteome</keyword>
<proteinExistence type="predicted"/>